<dbReference type="Proteomes" id="UP001221217">
    <property type="component" value="Unassembled WGS sequence"/>
</dbReference>
<reference evidence="1 2" key="1">
    <citation type="submission" date="2022-12" db="EMBL/GenBank/DDBJ databases">
        <title>Metagenome assembled genome from gulf of manar.</title>
        <authorList>
            <person name="Kohli P."/>
            <person name="Pk S."/>
            <person name="Venkata Ramana C."/>
            <person name="Sasikala C."/>
        </authorList>
    </citation>
    <scope>NUCLEOTIDE SEQUENCE [LARGE SCALE GENOMIC DNA]</scope>
    <source>
        <strain evidence="1">JB008</strain>
    </source>
</reference>
<sequence length="239" mass="27548">MGNSGFDYIKNMHMYLQPHTPFAAYKAAREGLLPPEAFIYRASSVNPLVDNPDNLEEIERILGQKERDLEINLLLIDILSRLIKDPDKEKALFAAESINAIENDYNTAIENLARDDHSRRAVLYTELAELNRQVPDLRTFYLREAFSAYRSMEKDGSIEDEDRLNMSRILIELGLSSQAKSTIINSGIDGADAKLILAEIAFRQRNYAELYEIMEELNKHRSTLDINQTQLIDYWMESR</sequence>
<name>A0AAJ1IC38_9SPIO</name>
<dbReference type="AlphaFoldDB" id="A0AAJ1IC38"/>
<proteinExistence type="predicted"/>
<organism evidence="1 2">
    <name type="scientific">Candidatus Thalassospirochaeta sargassi</name>
    <dbReference type="NCBI Taxonomy" id="3119039"/>
    <lineage>
        <taxon>Bacteria</taxon>
        <taxon>Pseudomonadati</taxon>
        <taxon>Spirochaetota</taxon>
        <taxon>Spirochaetia</taxon>
        <taxon>Spirochaetales</taxon>
        <taxon>Spirochaetaceae</taxon>
        <taxon>Candidatus Thalassospirochaeta</taxon>
    </lineage>
</organism>
<evidence type="ECO:0000313" key="2">
    <source>
        <dbReference type="Proteomes" id="UP001221217"/>
    </source>
</evidence>
<evidence type="ECO:0000313" key="1">
    <source>
        <dbReference type="EMBL" id="MDC7226528.1"/>
    </source>
</evidence>
<comment type="caution">
    <text evidence="1">The sequence shown here is derived from an EMBL/GenBank/DDBJ whole genome shotgun (WGS) entry which is preliminary data.</text>
</comment>
<protein>
    <submittedName>
        <fullName evidence="1">Uncharacterized protein</fullName>
    </submittedName>
</protein>
<dbReference type="EMBL" id="JAQQAL010000013">
    <property type="protein sequence ID" value="MDC7226528.1"/>
    <property type="molecule type" value="Genomic_DNA"/>
</dbReference>
<accession>A0AAJ1IC38</accession>
<gene>
    <name evidence="1" type="ORF">PQJ61_07165</name>
</gene>